<dbReference type="AlphaFoldDB" id="A0A0D6LVK8"/>
<evidence type="ECO:0000256" key="2">
    <source>
        <dbReference type="ARBA" id="ARBA00022460"/>
    </source>
</evidence>
<name>A0A0D6LVK8_9BILA</name>
<gene>
    <name evidence="9" type="ORF">ANCCEY_05055</name>
</gene>
<keyword evidence="3" id="KW-1003">Cell membrane</keyword>
<keyword evidence="10" id="KW-1185">Reference proteome</keyword>
<accession>A0A0D6LVK8</accession>
<evidence type="ECO:0000256" key="3">
    <source>
        <dbReference type="ARBA" id="ARBA00022475"/>
    </source>
</evidence>
<dbReference type="Pfam" id="PF25301">
    <property type="entry name" value="CUT_C"/>
    <property type="match status" value="1"/>
</dbReference>
<dbReference type="InterPro" id="IPR057475">
    <property type="entry name" value="CUT_C"/>
</dbReference>
<dbReference type="InterPro" id="IPR051962">
    <property type="entry name" value="Cuticlin"/>
</dbReference>
<keyword evidence="6" id="KW-1133">Transmembrane helix</keyword>
<keyword evidence="7" id="KW-0472">Membrane</keyword>
<sequence length="291" mass="32849">MGLGTVEYYDDLIQLTPNTLNQARFLKLQRIPLRRLPTRQERRKSTGAVGAPILICGEGNMGIVVNHPFNGRIFASHREKDPECMQYVTTNTLPRFTTSLEGNCGVWSRKVTIFANDAVQTLTLPNFQSLQPSTTDFHLRVVVSFSYEQLTEEDKVYDLTCSYTSRNVSIGAYYDTVNFVAQPVVNSSHIPVCHYSLRKNTLDGPRTQSATIGQLVLVYHRWSCPSSDFAFKVYRCYVHNGMQQSYMIINDSGCSLDESILPHPTYDMANGVVYTPSKAFRHGCFCILNTT</sequence>
<dbReference type="Proteomes" id="UP000054495">
    <property type="component" value="Unassembled WGS sequence"/>
</dbReference>
<reference evidence="9 10" key="1">
    <citation type="submission" date="2013-05" db="EMBL/GenBank/DDBJ databases">
        <title>Draft genome of the parasitic nematode Anyclostoma ceylanicum.</title>
        <authorList>
            <person name="Mitreva M."/>
        </authorList>
    </citation>
    <scope>NUCLEOTIDE SEQUENCE [LARGE SCALE GENOMIC DNA]</scope>
</reference>
<dbReference type="PANTHER" id="PTHR22907">
    <property type="entry name" value="GH04558P"/>
    <property type="match status" value="1"/>
</dbReference>
<dbReference type="GO" id="GO:0042302">
    <property type="term" value="F:structural constituent of cuticle"/>
    <property type="evidence" value="ECO:0007669"/>
    <property type="project" value="UniProtKB-KW"/>
</dbReference>
<protein>
    <recommendedName>
        <fullName evidence="8">ZP domain-containing protein</fullName>
    </recommendedName>
</protein>
<evidence type="ECO:0000256" key="6">
    <source>
        <dbReference type="ARBA" id="ARBA00022989"/>
    </source>
</evidence>
<evidence type="ECO:0000313" key="9">
    <source>
        <dbReference type="EMBL" id="EPB75854.1"/>
    </source>
</evidence>
<proteinExistence type="predicted"/>
<dbReference type="PANTHER" id="PTHR22907:SF14">
    <property type="entry name" value="ZP DOMAIN-CONTAINING PROTEIN"/>
    <property type="match status" value="1"/>
</dbReference>
<keyword evidence="4" id="KW-0812">Transmembrane</keyword>
<dbReference type="PROSITE" id="PS51034">
    <property type="entry name" value="ZP_2"/>
    <property type="match status" value="1"/>
</dbReference>
<dbReference type="Pfam" id="PF25057">
    <property type="entry name" value="CUT_N"/>
    <property type="match status" value="1"/>
</dbReference>
<keyword evidence="5" id="KW-0732">Signal</keyword>
<dbReference type="SMART" id="SM00241">
    <property type="entry name" value="ZP"/>
    <property type="match status" value="1"/>
</dbReference>
<evidence type="ECO:0000313" key="10">
    <source>
        <dbReference type="Proteomes" id="UP000054495"/>
    </source>
</evidence>
<evidence type="ECO:0000256" key="7">
    <source>
        <dbReference type="ARBA" id="ARBA00023136"/>
    </source>
</evidence>
<evidence type="ECO:0000259" key="8">
    <source>
        <dbReference type="PROSITE" id="PS51034"/>
    </source>
</evidence>
<feature type="domain" description="ZP" evidence="8">
    <location>
        <begin position="55"/>
        <end position="291"/>
    </location>
</feature>
<dbReference type="InterPro" id="IPR056953">
    <property type="entry name" value="CUT_N"/>
</dbReference>
<dbReference type="InterPro" id="IPR001507">
    <property type="entry name" value="ZP_dom"/>
</dbReference>
<organism evidence="9 10">
    <name type="scientific">Ancylostoma ceylanicum</name>
    <dbReference type="NCBI Taxonomy" id="53326"/>
    <lineage>
        <taxon>Eukaryota</taxon>
        <taxon>Metazoa</taxon>
        <taxon>Ecdysozoa</taxon>
        <taxon>Nematoda</taxon>
        <taxon>Chromadorea</taxon>
        <taxon>Rhabditida</taxon>
        <taxon>Rhabditina</taxon>
        <taxon>Rhabditomorpha</taxon>
        <taxon>Strongyloidea</taxon>
        <taxon>Ancylostomatidae</taxon>
        <taxon>Ancylostomatinae</taxon>
        <taxon>Ancylostoma</taxon>
    </lineage>
</organism>
<dbReference type="EMBL" id="KE124885">
    <property type="protein sequence ID" value="EPB75854.1"/>
    <property type="molecule type" value="Genomic_DNA"/>
</dbReference>
<dbReference type="GO" id="GO:0005886">
    <property type="term" value="C:plasma membrane"/>
    <property type="evidence" value="ECO:0007669"/>
    <property type="project" value="UniProtKB-SubCell"/>
</dbReference>
<evidence type="ECO:0000256" key="1">
    <source>
        <dbReference type="ARBA" id="ARBA00004251"/>
    </source>
</evidence>
<evidence type="ECO:0000256" key="5">
    <source>
        <dbReference type="ARBA" id="ARBA00022729"/>
    </source>
</evidence>
<keyword evidence="2" id="KW-0193">Cuticle</keyword>
<comment type="subcellular location">
    <subcellularLocation>
        <location evidence="1">Cell membrane</location>
        <topology evidence="1">Single-pass type I membrane protein</topology>
    </subcellularLocation>
</comment>
<evidence type="ECO:0000256" key="4">
    <source>
        <dbReference type="ARBA" id="ARBA00022692"/>
    </source>
</evidence>